<gene>
    <name evidence="2" type="ORF">ABS764_13855</name>
</gene>
<keyword evidence="2" id="KW-0808">Transferase</keyword>
<dbReference type="RefSeq" id="WP_408082381.1">
    <property type="nucleotide sequence ID" value="NZ_JBELQA010000008.1"/>
</dbReference>
<dbReference type="CDD" id="cd04186">
    <property type="entry name" value="GT_2_like_c"/>
    <property type="match status" value="1"/>
</dbReference>
<dbReference type="PANTHER" id="PTHR43179:SF7">
    <property type="entry name" value="RHAMNOSYLTRANSFERASE WBBL"/>
    <property type="match status" value="1"/>
</dbReference>
<comment type="caution">
    <text evidence="2">The sequence shown here is derived from an EMBL/GenBank/DDBJ whole genome shotgun (WGS) entry which is preliminary data.</text>
</comment>
<dbReference type="GO" id="GO:0016757">
    <property type="term" value="F:glycosyltransferase activity"/>
    <property type="evidence" value="ECO:0007669"/>
    <property type="project" value="UniProtKB-KW"/>
</dbReference>
<dbReference type="SUPFAM" id="SSF53448">
    <property type="entry name" value="Nucleotide-diphospho-sugar transferases"/>
    <property type="match status" value="1"/>
</dbReference>
<dbReference type="EMBL" id="JBELQA010000008">
    <property type="protein sequence ID" value="MFL9831932.1"/>
    <property type="molecule type" value="Genomic_DNA"/>
</dbReference>
<dbReference type="EC" id="2.4.-.-" evidence="2"/>
<dbReference type="InterPro" id="IPR029044">
    <property type="entry name" value="Nucleotide-diphossugar_trans"/>
</dbReference>
<proteinExistence type="predicted"/>
<feature type="domain" description="Glycosyltransferase 2-like" evidence="1">
    <location>
        <begin position="4"/>
        <end position="147"/>
    </location>
</feature>
<dbReference type="Gene3D" id="3.90.550.10">
    <property type="entry name" value="Spore Coat Polysaccharide Biosynthesis Protein SpsA, Chain A"/>
    <property type="match status" value="1"/>
</dbReference>
<protein>
    <submittedName>
        <fullName evidence="2">Glycosyltransferase family 2 protein</fullName>
        <ecNumber evidence="2">2.4.-.-</ecNumber>
    </submittedName>
</protein>
<accession>A0ABW8XWT5</accession>
<sequence length="293" mass="33762">MDVSIIIVNYNTISLLINAVDSVLEKTKDIMYEIIVVDNNSDDNSQFIISQKYNNQVNYIALADNIGFGRANNKGIEVAKGRNIFLLNPDTILQNNAIKTLSDFLDDNSSVGVAGANLYNDDGTFQPSFSQMYPSLGVELSNLFHLMFLQNKQCVNESEKAIEAKSVVGAAMMIKKEVIEKAGVFNPEFFMYSEEEEWCYRIRKKGFNIFNVPLAKITHLDGKSFQFSENRQKRRLDGVRTLYKVSYNGLYCTLLKIVEYITIVSRLIIFKILKKDQKINYWLFMYKNRKWHI</sequence>
<organism evidence="2 3">
    <name type="scientific">Flavobacterium plantiphilum</name>
    <dbReference type="NCBI Taxonomy" id="3163297"/>
    <lineage>
        <taxon>Bacteria</taxon>
        <taxon>Pseudomonadati</taxon>
        <taxon>Bacteroidota</taxon>
        <taxon>Flavobacteriia</taxon>
        <taxon>Flavobacteriales</taxon>
        <taxon>Flavobacteriaceae</taxon>
        <taxon>Flavobacterium</taxon>
    </lineage>
</organism>
<dbReference type="InterPro" id="IPR001173">
    <property type="entry name" value="Glyco_trans_2-like"/>
</dbReference>
<dbReference type="Proteomes" id="UP001629260">
    <property type="component" value="Unassembled WGS sequence"/>
</dbReference>
<evidence type="ECO:0000313" key="3">
    <source>
        <dbReference type="Proteomes" id="UP001629260"/>
    </source>
</evidence>
<dbReference type="PANTHER" id="PTHR43179">
    <property type="entry name" value="RHAMNOSYLTRANSFERASE WBBL"/>
    <property type="match status" value="1"/>
</dbReference>
<keyword evidence="3" id="KW-1185">Reference proteome</keyword>
<dbReference type="Pfam" id="PF00535">
    <property type="entry name" value="Glycos_transf_2"/>
    <property type="match status" value="1"/>
</dbReference>
<name>A0ABW8XWT5_9FLAO</name>
<evidence type="ECO:0000259" key="1">
    <source>
        <dbReference type="Pfam" id="PF00535"/>
    </source>
</evidence>
<evidence type="ECO:0000313" key="2">
    <source>
        <dbReference type="EMBL" id="MFL9831932.1"/>
    </source>
</evidence>
<keyword evidence="2" id="KW-0328">Glycosyltransferase</keyword>
<reference evidence="2 3" key="1">
    <citation type="submission" date="2024-06" db="EMBL/GenBank/DDBJ databases">
        <authorList>
            <person name="Kaempfer P."/>
            <person name="Viver T."/>
        </authorList>
    </citation>
    <scope>NUCLEOTIDE SEQUENCE [LARGE SCALE GENOMIC DNA]</scope>
    <source>
        <strain evidence="2 3">ST-87</strain>
    </source>
</reference>